<dbReference type="CDD" id="cd00075">
    <property type="entry name" value="HATPase"/>
    <property type="match status" value="1"/>
</dbReference>
<dbReference type="PROSITE" id="PS50109">
    <property type="entry name" value="HIS_KIN"/>
    <property type="match status" value="1"/>
</dbReference>
<dbReference type="InterPro" id="IPR005467">
    <property type="entry name" value="His_kinase_dom"/>
</dbReference>
<dbReference type="GO" id="GO:0006355">
    <property type="term" value="P:regulation of DNA-templated transcription"/>
    <property type="evidence" value="ECO:0007669"/>
    <property type="project" value="InterPro"/>
</dbReference>
<feature type="domain" description="PAS" evidence="8">
    <location>
        <begin position="131"/>
        <end position="200"/>
    </location>
</feature>
<dbReference type="InterPro" id="IPR000700">
    <property type="entry name" value="PAS-assoc_C"/>
</dbReference>
<dbReference type="NCBIfam" id="TIGR00229">
    <property type="entry name" value="sensory_box"/>
    <property type="match status" value="1"/>
</dbReference>
<dbReference type="PRINTS" id="PR00344">
    <property type="entry name" value="BCTRLSENSOR"/>
</dbReference>
<evidence type="ECO:0000256" key="6">
    <source>
        <dbReference type="ARBA" id="ARBA00023012"/>
    </source>
</evidence>
<dbReference type="PROSITE" id="PS50112">
    <property type="entry name" value="PAS"/>
    <property type="match status" value="1"/>
</dbReference>
<evidence type="ECO:0000256" key="1">
    <source>
        <dbReference type="ARBA" id="ARBA00000085"/>
    </source>
</evidence>
<evidence type="ECO:0000256" key="4">
    <source>
        <dbReference type="ARBA" id="ARBA00022679"/>
    </source>
</evidence>
<dbReference type="InterPro" id="IPR036097">
    <property type="entry name" value="HisK_dim/P_sf"/>
</dbReference>
<dbReference type="Gene3D" id="3.30.565.10">
    <property type="entry name" value="Histidine kinase-like ATPase, C-terminal domain"/>
    <property type="match status" value="1"/>
</dbReference>
<dbReference type="InterPro" id="IPR000014">
    <property type="entry name" value="PAS"/>
</dbReference>
<dbReference type="SUPFAM" id="SSF55785">
    <property type="entry name" value="PYP-like sensor domain (PAS domain)"/>
    <property type="match status" value="2"/>
</dbReference>
<evidence type="ECO:0000256" key="3">
    <source>
        <dbReference type="ARBA" id="ARBA00022553"/>
    </source>
</evidence>
<dbReference type="Pfam" id="PF00512">
    <property type="entry name" value="HisKA"/>
    <property type="match status" value="1"/>
</dbReference>
<dbReference type="InterPro" id="IPR003661">
    <property type="entry name" value="HisK_dim/P_dom"/>
</dbReference>
<dbReference type="Pfam" id="PF13426">
    <property type="entry name" value="PAS_9"/>
    <property type="match status" value="1"/>
</dbReference>
<evidence type="ECO:0000259" key="7">
    <source>
        <dbReference type="PROSITE" id="PS50109"/>
    </source>
</evidence>
<dbReference type="InterPro" id="IPR035965">
    <property type="entry name" value="PAS-like_dom_sf"/>
</dbReference>
<dbReference type="EMBL" id="FNCG01000003">
    <property type="protein sequence ID" value="SDG41884.1"/>
    <property type="molecule type" value="Genomic_DNA"/>
</dbReference>
<dbReference type="InterPro" id="IPR003594">
    <property type="entry name" value="HATPase_dom"/>
</dbReference>
<accession>A0A1G7U3A8</accession>
<dbReference type="InterPro" id="IPR013767">
    <property type="entry name" value="PAS_fold"/>
</dbReference>
<evidence type="ECO:0000256" key="5">
    <source>
        <dbReference type="ARBA" id="ARBA00022777"/>
    </source>
</evidence>
<proteinExistence type="predicted"/>
<comment type="catalytic activity">
    <reaction evidence="1">
        <text>ATP + protein L-histidine = ADP + protein N-phospho-L-histidine.</text>
        <dbReference type="EC" id="2.7.13.3"/>
    </reaction>
</comment>
<dbReference type="SUPFAM" id="SSF55874">
    <property type="entry name" value="ATPase domain of HSP90 chaperone/DNA topoisomerase II/histidine kinase"/>
    <property type="match status" value="1"/>
</dbReference>
<protein>
    <recommendedName>
        <fullName evidence="2">histidine kinase</fullName>
        <ecNumber evidence="2">2.7.13.3</ecNumber>
    </recommendedName>
</protein>
<dbReference type="EC" id="2.7.13.3" evidence="2"/>
<dbReference type="InterPro" id="IPR036890">
    <property type="entry name" value="HATPase_C_sf"/>
</dbReference>
<feature type="domain" description="Histidine kinase" evidence="7">
    <location>
        <begin position="292"/>
        <end position="508"/>
    </location>
</feature>
<dbReference type="SMART" id="SM00086">
    <property type="entry name" value="PAC"/>
    <property type="match status" value="2"/>
</dbReference>
<dbReference type="CDD" id="cd00130">
    <property type="entry name" value="PAS"/>
    <property type="match status" value="1"/>
</dbReference>
<dbReference type="GO" id="GO:0000155">
    <property type="term" value="F:phosphorelay sensor kinase activity"/>
    <property type="evidence" value="ECO:0007669"/>
    <property type="project" value="InterPro"/>
</dbReference>
<dbReference type="InterPro" id="IPR050736">
    <property type="entry name" value="Sensor_HK_Regulatory"/>
</dbReference>
<keyword evidence="5" id="KW-0418">Kinase</keyword>
<dbReference type="Gene3D" id="3.30.450.20">
    <property type="entry name" value="PAS domain"/>
    <property type="match status" value="2"/>
</dbReference>
<feature type="domain" description="PAC" evidence="9">
    <location>
        <begin position="82"/>
        <end position="134"/>
    </location>
</feature>
<evidence type="ECO:0000259" key="9">
    <source>
        <dbReference type="PROSITE" id="PS50113"/>
    </source>
</evidence>
<dbReference type="CDD" id="cd00082">
    <property type="entry name" value="HisKA"/>
    <property type="match status" value="1"/>
</dbReference>
<dbReference type="PANTHER" id="PTHR43711:SF26">
    <property type="entry name" value="SENSOR HISTIDINE KINASE RCSC"/>
    <property type="match status" value="1"/>
</dbReference>
<organism evidence="10 11">
    <name type="scientific">Mucilaginibacter gossypii</name>
    <dbReference type="NCBI Taxonomy" id="551996"/>
    <lineage>
        <taxon>Bacteria</taxon>
        <taxon>Pseudomonadati</taxon>
        <taxon>Bacteroidota</taxon>
        <taxon>Sphingobacteriia</taxon>
        <taxon>Sphingobacteriales</taxon>
        <taxon>Sphingobacteriaceae</taxon>
        <taxon>Mucilaginibacter</taxon>
    </lineage>
</organism>
<dbReference type="Proteomes" id="UP000199705">
    <property type="component" value="Unassembled WGS sequence"/>
</dbReference>
<dbReference type="PROSITE" id="PS50113">
    <property type="entry name" value="PAC"/>
    <property type="match status" value="2"/>
</dbReference>
<evidence type="ECO:0000313" key="10">
    <source>
        <dbReference type="EMBL" id="SDG41884.1"/>
    </source>
</evidence>
<dbReference type="PANTHER" id="PTHR43711">
    <property type="entry name" value="TWO-COMPONENT HISTIDINE KINASE"/>
    <property type="match status" value="1"/>
</dbReference>
<dbReference type="SUPFAM" id="SSF47384">
    <property type="entry name" value="Homodimeric domain of signal transducing histidine kinase"/>
    <property type="match status" value="1"/>
</dbReference>
<dbReference type="SMART" id="SM00388">
    <property type="entry name" value="HisKA"/>
    <property type="match status" value="1"/>
</dbReference>
<dbReference type="InterPro" id="IPR004358">
    <property type="entry name" value="Sig_transdc_His_kin-like_C"/>
</dbReference>
<gene>
    <name evidence="10" type="ORF">SAMN05192573_103351</name>
</gene>
<dbReference type="STRING" id="551996.SAMN05192573_103351"/>
<keyword evidence="6" id="KW-0902">Two-component regulatory system</keyword>
<evidence type="ECO:0000256" key="2">
    <source>
        <dbReference type="ARBA" id="ARBA00012438"/>
    </source>
</evidence>
<sequence>MNDEQATFIQYYEQLPVAVYLCDRNDLLIAYNKAAATLFEIEPLKGNDDWYPTLTKYDQEGHLINTNYKPLTTGLRARKDSVRQEIRFQLSSGADCYILVSSIAVRDKDGNYDGSIHTLSDITTQRRYEKQQALLAAIVGSSEDAIIAKDLYGQITSWNRGAERIFGYKPHEVIGKHVGLIIPNDKLTEEKRIIRAIRSGKTVEHFETLRKTNAGVIIPTSLTISPIRDARDRIIGASTIARDISRQKKAEEQIKNYTLHLEDMVARRTAELNLSLQKEKELGLLKSRFVSMASHEFRTPLSAVKLSASLIGKYAETYHDLNIIKHTDKIKNAVNDLSAILGDFLSLEKLESGKISISASEFNLAEFCREIILEMQMLAKPGQKLIYTHSGRFEMVTLDQQLLKNCLNNLLSNAIKYSGEDTLIRLDTELNSKECSLSVTDQGIGIPEADKAHLFSAFFRASNTGTTQGTGLGLNIVARYVGLMNGAIKFESQPGLGTIFTLRFPRLSVS</sequence>
<keyword evidence="11" id="KW-1185">Reference proteome</keyword>
<dbReference type="Gene3D" id="1.10.287.130">
    <property type="match status" value="1"/>
</dbReference>
<keyword evidence="3" id="KW-0597">Phosphoprotein</keyword>
<dbReference type="Pfam" id="PF00989">
    <property type="entry name" value="PAS"/>
    <property type="match status" value="1"/>
</dbReference>
<evidence type="ECO:0000313" key="11">
    <source>
        <dbReference type="Proteomes" id="UP000199705"/>
    </source>
</evidence>
<reference evidence="11" key="1">
    <citation type="submission" date="2016-10" db="EMBL/GenBank/DDBJ databases">
        <authorList>
            <person name="Varghese N."/>
            <person name="Submissions S."/>
        </authorList>
    </citation>
    <scope>NUCLEOTIDE SEQUENCE [LARGE SCALE GENOMIC DNA]</scope>
    <source>
        <strain evidence="11">Gh-67</strain>
    </source>
</reference>
<keyword evidence="4" id="KW-0808">Transferase</keyword>
<dbReference type="InterPro" id="IPR001610">
    <property type="entry name" value="PAC"/>
</dbReference>
<dbReference type="RefSeq" id="WP_091164278.1">
    <property type="nucleotide sequence ID" value="NZ_FNCG01000003.1"/>
</dbReference>
<name>A0A1G7U3A8_9SPHI</name>
<dbReference type="SMART" id="SM00091">
    <property type="entry name" value="PAS"/>
    <property type="match status" value="2"/>
</dbReference>
<dbReference type="AlphaFoldDB" id="A0A1G7U3A8"/>
<dbReference type="SMART" id="SM00387">
    <property type="entry name" value="HATPase_c"/>
    <property type="match status" value="1"/>
</dbReference>
<dbReference type="Pfam" id="PF02518">
    <property type="entry name" value="HATPase_c"/>
    <property type="match status" value="1"/>
</dbReference>
<feature type="domain" description="PAC" evidence="9">
    <location>
        <begin position="204"/>
        <end position="256"/>
    </location>
</feature>
<evidence type="ECO:0000259" key="8">
    <source>
        <dbReference type="PROSITE" id="PS50112"/>
    </source>
</evidence>